<dbReference type="GO" id="GO:0005813">
    <property type="term" value="C:centrosome"/>
    <property type="evidence" value="ECO:0007669"/>
    <property type="project" value="TreeGrafter"/>
</dbReference>
<accession>A0A7M5WSY3</accession>
<evidence type="ECO:0000313" key="1">
    <source>
        <dbReference type="EnsemblMetazoa" id="CLYHEMP012038.1"/>
    </source>
</evidence>
<dbReference type="EnsemblMetazoa" id="CLYHEMT012038.1">
    <property type="protein sequence ID" value="CLYHEMP012038.1"/>
    <property type="gene ID" value="CLYHEMG012038"/>
</dbReference>
<evidence type="ECO:0000313" key="2">
    <source>
        <dbReference type="Proteomes" id="UP000594262"/>
    </source>
</evidence>
<name>A0A7M5WSY3_9CNID</name>
<dbReference type="PANTHER" id="PTHR31393:SF2">
    <property type="entry name" value="CHROMOSOME 7 OPEN READING FRAME 31"/>
    <property type="match status" value="1"/>
</dbReference>
<proteinExistence type="predicted"/>
<sequence>MNDHWGRRYSYGVMAPISVPKLNKQGAPPTQMQKGHLHFGCGGDSVPRNIPMQQSYDVTTLRKSLNRPHDSLQPAPHALHPSWCQMKSKDIPKNALASHQSKFQLFPDWRKPFDDVTDKSDVMNDDFINENEEDVETRLPPLKEKGKRFFSRHSTISSFNQRNPSQTPALMTRCGRRPADWHLLVATHTVGR</sequence>
<dbReference type="PANTHER" id="PTHR31393">
    <property type="entry name" value="C5ORF31"/>
    <property type="match status" value="1"/>
</dbReference>
<protein>
    <submittedName>
        <fullName evidence="1">Uncharacterized protein</fullName>
    </submittedName>
</protein>
<dbReference type="Pfam" id="PF15093">
    <property type="entry name" value="SPMIP4-like"/>
    <property type="match status" value="1"/>
</dbReference>
<reference evidence="1" key="1">
    <citation type="submission" date="2021-01" db="UniProtKB">
        <authorList>
            <consortium name="EnsemblMetazoa"/>
        </authorList>
    </citation>
    <scope>IDENTIFICATION</scope>
</reference>
<dbReference type="RefSeq" id="XP_066929335.1">
    <property type="nucleotide sequence ID" value="XM_067073234.1"/>
</dbReference>
<organism evidence="1 2">
    <name type="scientific">Clytia hemisphaerica</name>
    <dbReference type="NCBI Taxonomy" id="252671"/>
    <lineage>
        <taxon>Eukaryota</taxon>
        <taxon>Metazoa</taxon>
        <taxon>Cnidaria</taxon>
        <taxon>Hydrozoa</taxon>
        <taxon>Hydroidolina</taxon>
        <taxon>Leptothecata</taxon>
        <taxon>Obeliida</taxon>
        <taxon>Clytiidae</taxon>
        <taxon>Clytia</taxon>
    </lineage>
</organism>
<keyword evidence="2" id="KW-1185">Reference proteome</keyword>
<dbReference type="OrthoDB" id="10040207at2759"/>
<dbReference type="Proteomes" id="UP000594262">
    <property type="component" value="Unplaced"/>
</dbReference>
<dbReference type="InterPro" id="IPR027886">
    <property type="entry name" value="SPMIP4"/>
</dbReference>
<dbReference type="GeneID" id="136816899"/>
<dbReference type="AlphaFoldDB" id="A0A7M5WSY3"/>